<evidence type="ECO:0000313" key="2">
    <source>
        <dbReference type="EMBL" id="CUV03216.1"/>
    </source>
</evidence>
<evidence type="ECO:0000259" key="1">
    <source>
        <dbReference type="PROSITE" id="PS51084"/>
    </source>
</evidence>
<proteinExistence type="predicted"/>
<accession>A0A160VAK4</accession>
<dbReference type="SUPFAM" id="SSF54197">
    <property type="entry name" value="HIT-like"/>
    <property type="match status" value="1"/>
</dbReference>
<reference evidence="2" key="1">
    <citation type="submission" date="2015-10" db="EMBL/GenBank/DDBJ databases">
        <authorList>
            <person name="Gilbert D.G."/>
        </authorList>
    </citation>
    <scope>NUCLEOTIDE SEQUENCE</scope>
</reference>
<dbReference type="PROSITE" id="PS51084">
    <property type="entry name" value="HIT_2"/>
    <property type="match status" value="1"/>
</dbReference>
<dbReference type="InterPro" id="IPR001310">
    <property type="entry name" value="Histidine_triad_HIT"/>
</dbReference>
<dbReference type="Gene3D" id="3.30.428.10">
    <property type="entry name" value="HIT-like"/>
    <property type="match status" value="1"/>
</dbReference>
<keyword evidence="2" id="KW-0378">Hydrolase</keyword>
<dbReference type="EMBL" id="FAXA01000375">
    <property type="protein sequence ID" value="CUV03216.1"/>
    <property type="molecule type" value="Genomic_DNA"/>
</dbReference>
<name>A0A160VAK4_9ZZZZ</name>
<dbReference type="PANTHER" id="PTHR23089">
    <property type="entry name" value="HISTIDINE TRIAD HIT PROTEIN"/>
    <property type="match status" value="1"/>
</dbReference>
<dbReference type="InterPro" id="IPR011146">
    <property type="entry name" value="HIT-like"/>
</dbReference>
<dbReference type="InterPro" id="IPR036265">
    <property type="entry name" value="HIT-like_sf"/>
</dbReference>
<gene>
    <name evidence="2" type="ORF">MGWOODY_Clf265</name>
</gene>
<sequence length="111" mass="12497">MHSDPNCVFCKISDGQEPAKYRYLDDDLMVIVNRLTWVPLMLLVMPRKHMSQIQLWSSDLMTRMGNLAVDMGAMYSPNGFRVLSNFGRDGMQSQAHGHIHVIGGTNLGPYA</sequence>
<feature type="domain" description="HIT" evidence="1">
    <location>
        <begin position="8"/>
        <end position="111"/>
    </location>
</feature>
<protein>
    <submittedName>
        <fullName evidence="2">FIG146285: Diadenosine tetraphosphate (Ap4A) hydrolase and other HIT family hydrolases</fullName>
    </submittedName>
</protein>
<organism evidence="2">
    <name type="scientific">hydrothermal vent metagenome</name>
    <dbReference type="NCBI Taxonomy" id="652676"/>
    <lineage>
        <taxon>unclassified sequences</taxon>
        <taxon>metagenomes</taxon>
        <taxon>ecological metagenomes</taxon>
    </lineage>
</organism>
<dbReference type="Pfam" id="PF01230">
    <property type="entry name" value="HIT"/>
    <property type="match status" value="1"/>
</dbReference>
<dbReference type="AlphaFoldDB" id="A0A160VAK4"/>
<dbReference type="GO" id="GO:0016787">
    <property type="term" value="F:hydrolase activity"/>
    <property type="evidence" value="ECO:0007669"/>
    <property type="project" value="UniProtKB-KW"/>
</dbReference>